<evidence type="ECO:0000313" key="2">
    <source>
        <dbReference type="EMBL" id="CCC53480.1"/>
    </source>
</evidence>
<feature type="compositionally biased region" description="Basic residues" evidence="1">
    <location>
        <begin position="19"/>
        <end position="37"/>
    </location>
</feature>
<dbReference type="EMBL" id="HE573027">
    <property type="protein sequence ID" value="CCC53480.1"/>
    <property type="molecule type" value="Genomic_DNA"/>
</dbReference>
<protein>
    <submittedName>
        <fullName evidence="2">Uncharacterized protein</fullName>
    </submittedName>
</protein>
<organism evidence="2">
    <name type="scientific">Trypanosoma vivax (strain Y486)</name>
    <dbReference type="NCBI Taxonomy" id="1055687"/>
    <lineage>
        <taxon>Eukaryota</taxon>
        <taxon>Discoba</taxon>
        <taxon>Euglenozoa</taxon>
        <taxon>Kinetoplastea</taxon>
        <taxon>Metakinetoplastina</taxon>
        <taxon>Trypanosomatida</taxon>
        <taxon>Trypanosomatidae</taxon>
        <taxon>Trypanosoma</taxon>
        <taxon>Duttonella</taxon>
    </lineage>
</organism>
<sequence>MQMWQPSNGTMASIAVIRKTGKKPQPKGGRKKIRKRSNSYSGQHTRTHTHIYIYISKYTCKSCRSSCRYHTLLRFPGETVPSVAVHCTQNEHNTFTFKQAAC</sequence>
<proteinExistence type="predicted"/>
<gene>
    <name evidence="2" type="ORF">TVY486_1109640</name>
</gene>
<dbReference type="AlphaFoldDB" id="G0UCC8"/>
<accession>G0UCC8</accession>
<feature type="compositionally biased region" description="Polar residues" evidence="1">
    <location>
        <begin position="1"/>
        <end position="11"/>
    </location>
</feature>
<feature type="region of interest" description="Disordered" evidence="1">
    <location>
        <begin position="1"/>
        <end position="44"/>
    </location>
</feature>
<evidence type="ECO:0000256" key="1">
    <source>
        <dbReference type="SAM" id="MobiDB-lite"/>
    </source>
</evidence>
<name>G0UCC8_TRYVY</name>
<reference evidence="2" key="1">
    <citation type="journal article" date="2012" name="Proc. Natl. Acad. Sci. U.S.A.">
        <title>Antigenic diversity is generated by distinct evolutionary mechanisms in African trypanosome species.</title>
        <authorList>
            <person name="Jackson A.P."/>
            <person name="Berry A."/>
            <person name="Aslett M."/>
            <person name="Allison H.C."/>
            <person name="Burton P."/>
            <person name="Vavrova-Anderson J."/>
            <person name="Brown R."/>
            <person name="Browne H."/>
            <person name="Corton N."/>
            <person name="Hauser H."/>
            <person name="Gamble J."/>
            <person name="Gilderthorp R."/>
            <person name="Marcello L."/>
            <person name="McQuillan J."/>
            <person name="Otto T.D."/>
            <person name="Quail M.A."/>
            <person name="Sanders M.J."/>
            <person name="van Tonder A."/>
            <person name="Ginger M.L."/>
            <person name="Field M.C."/>
            <person name="Barry J.D."/>
            <person name="Hertz-Fowler C."/>
            <person name="Berriman M."/>
        </authorList>
    </citation>
    <scope>NUCLEOTIDE SEQUENCE</scope>
    <source>
        <strain evidence="2">Y486</strain>
    </source>
</reference>